<comment type="catalytic activity">
    <reaction evidence="12 14">
        <text>an alpha-D-Man-(1-&gt;2)-alpha-D-Man-(1-&gt;2)-alpha-D-Man-(1-&gt;3)-[alpha-D-Man-(1-&gt;6)]-beta-D-Man-(1-&gt;4)-beta-D-GlcNAc-(1-&gt;4)-alpha-D-GlcNAc-diphospho-di-trans,poly-cis-dolichol + a di-trans,poly-cis-dolichyl beta-D-mannosyl phosphate = an alpha-D-Man-(1-&gt;2)-alpha-D-Man-(1-&gt;2)-alpha-D-Man-(1-&gt;3)-[alpha-D-Man-(1-&gt;3)-alpha-D-Man-(1-&gt;6)]-beta-D-Man-(1-&gt;4)-beta-D-GlcNAc-(1-&gt;4)-alpha-D-GlcNAc-diphospho-di-trans,poly-cis-dolichol + a di-trans,poly-cis-dolichyl phosphate + H(+)</text>
        <dbReference type="Rhea" id="RHEA:29527"/>
        <dbReference type="Rhea" id="RHEA-COMP:19498"/>
        <dbReference type="Rhea" id="RHEA-COMP:19501"/>
        <dbReference type="Rhea" id="RHEA-COMP:19516"/>
        <dbReference type="Rhea" id="RHEA-COMP:19517"/>
        <dbReference type="ChEBI" id="CHEBI:15378"/>
        <dbReference type="ChEBI" id="CHEBI:57683"/>
        <dbReference type="ChEBI" id="CHEBI:58211"/>
        <dbReference type="ChEBI" id="CHEBI:132515"/>
        <dbReference type="ChEBI" id="CHEBI:132516"/>
        <dbReference type="EC" id="2.4.1.258"/>
    </reaction>
    <physiologicalReaction direction="left-to-right" evidence="12 14">
        <dbReference type="Rhea" id="RHEA:29528"/>
    </physiologicalReaction>
</comment>
<dbReference type="EMBL" id="CAWUON010000063">
    <property type="protein sequence ID" value="CAK7270789.1"/>
    <property type="molecule type" value="Genomic_DNA"/>
</dbReference>
<keyword evidence="10 14" id="KW-0472">Membrane</keyword>
<accession>A0ABP0DR63</accession>
<comment type="subcellular location">
    <subcellularLocation>
        <location evidence="1 14">Endoplasmic reticulum membrane</location>
        <topology evidence="1 14">Multi-pass membrane protein</topology>
    </subcellularLocation>
</comment>
<gene>
    <name evidence="15" type="primary">ALG3</name>
    <name evidence="15" type="ORF">SEPCBS119000_004269</name>
</gene>
<keyword evidence="7 14" id="KW-0812">Transmembrane</keyword>
<dbReference type="GO" id="GO:0052925">
    <property type="term" value="F:dol-P-Man:Man(5)GlcNAc(2)-PP-Dol alpha-1,3-mannosyltransferase activity"/>
    <property type="evidence" value="ECO:0007669"/>
    <property type="project" value="UniProtKB-EC"/>
</dbReference>
<feature type="transmembrane region" description="Helical" evidence="14">
    <location>
        <begin position="118"/>
        <end position="143"/>
    </location>
</feature>
<feature type="transmembrane region" description="Helical" evidence="14">
    <location>
        <begin position="37"/>
        <end position="59"/>
    </location>
</feature>
<protein>
    <recommendedName>
        <fullName evidence="4 14">Dol-P-Man:Man(5)GlcNAc(2)-PP-Dol alpha-1,3-mannosyltransferase</fullName>
        <ecNumber evidence="3 14">2.4.1.258</ecNumber>
    </recommendedName>
    <alternativeName>
        <fullName evidence="14">Dol-P-Man-dependent alpha(1-3)-mannosyltransferase</fullName>
    </alternativeName>
</protein>
<evidence type="ECO:0000256" key="9">
    <source>
        <dbReference type="ARBA" id="ARBA00022989"/>
    </source>
</evidence>
<evidence type="ECO:0000256" key="2">
    <source>
        <dbReference type="ARBA" id="ARBA00004922"/>
    </source>
</evidence>
<dbReference type="Proteomes" id="UP001642502">
    <property type="component" value="Unassembled WGS sequence"/>
</dbReference>
<evidence type="ECO:0000256" key="10">
    <source>
        <dbReference type="ARBA" id="ARBA00023136"/>
    </source>
</evidence>
<keyword evidence="9 14" id="KW-1133">Transmembrane helix</keyword>
<reference evidence="15 16" key="1">
    <citation type="submission" date="2024-01" db="EMBL/GenBank/DDBJ databases">
        <authorList>
            <person name="Allen C."/>
            <person name="Tagirdzhanova G."/>
        </authorList>
    </citation>
    <scope>NUCLEOTIDE SEQUENCE [LARGE SCALE GENOMIC DNA]</scope>
    <source>
        <strain evidence="15 16">CBS 119000</strain>
    </source>
</reference>
<comment type="function">
    <text evidence="11 14">Dol-P-Man:Man(5)GlcNAc(2)-PP-Dol alpha-1,3-mannosyltransferase that operates in the biosynthetic pathway of dolichol-linked oligosaccharides, the glycan precursors employed in protein asparagine (N)-glycosylation. The assembly of dolichol-linked oligosaccharides begins on the cytosolic side of the endoplasmic reticulum membrane and finishes in its lumen. The sequential addition of sugars to dolichol pyrophosphate produces dolichol-linked oligosaccharides containing fourteen sugars, including two GlcNAcs, nine mannoses and three glucoses. Once assembled, the oligosaccharide is transferred from the lipid to nascent proteins by oligosaccharyltransferases. In the lumen of the endoplasmic reticulum, adds the first dolichyl beta-D-mannosyl phosphate derived mannose in an alpha-1,3 linkage to Man(5)GlcNAc(2)-PP-dolichol to produce Man(6)GlcNAc(2)-PP-dolichol.</text>
</comment>
<evidence type="ECO:0000256" key="13">
    <source>
        <dbReference type="ARBA" id="ARBA00093457"/>
    </source>
</evidence>
<feature type="transmembrane region" description="Helical" evidence="14">
    <location>
        <begin position="278"/>
        <end position="300"/>
    </location>
</feature>
<comment type="pathway">
    <text evidence="2 14">Protein modification; protein glycosylation.</text>
</comment>
<feature type="transmembrane region" description="Helical" evidence="14">
    <location>
        <begin position="345"/>
        <end position="365"/>
    </location>
</feature>
<keyword evidence="16" id="KW-1185">Reference proteome</keyword>
<feature type="transmembrane region" description="Helical" evidence="14">
    <location>
        <begin position="226"/>
        <end position="246"/>
    </location>
</feature>
<evidence type="ECO:0000256" key="4">
    <source>
        <dbReference type="ARBA" id="ARBA00015561"/>
    </source>
</evidence>
<proteinExistence type="inferred from homology"/>
<dbReference type="InterPro" id="IPR007873">
    <property type="entry name" value="Glycosyltransferase_ALG3"/>
</dbReference>
<feature type="transmembrane region" description="Helical" evidence="14">
    <location>
        <begin position="163"/>
        <end position="184"/>
    </location>
</feature>
<evidence type="ECO:0000256" key="7">
    <source>
        <dbReference type="ARBA" id="ARBA00022692"/>
    </source>
</evidence>
<evidence type="ECO:0000256" key="3">
    <source>
        <dbReference type="ARBA" id="ARBA00011964"/>
    </source>
</evidence>
<dbReference type="PANTHER" id="PTHR12646:SF0">
    <property type="entry name" value="DOL-P-MAN:MAN(5)GLCNAC(2)-PP-DOL ALPHA-1,3-MANNOSYLTRANSFERASE"/>
    <property type="match status" value="1"/>
</dbReference>
<evidence type="ECO:0000256" key="5">
    <source>
        <dbReference type="ARBA" id="ARBA00022676"/>
    </source>
</evidence>
<evidence type="ECO:0000256" key="1">
    <source>
        <dbReference type="ARBA" id="ARBA00004477"/>
    </source>
</evidence>
<evidence type="ECO:0000256" key="8">
    <source>
        <dbReference type="ARBA" id="ARBA00022824"/>
    </source>
</evidence>
<keyword evidence="6 14" id="KW-0808">Transferase</keyword>
<comment type="similarity">
    <text evidence="13">Belongs to the glycosyltransferase ALG3 family.</text>
</comment>
<evidence type="ECO:0000256" key="12">
    <source>
        <dbReference type="ARBA" id="ARBA00049506"/>
    </source>
</evidence>
<evidence type="ECO:0000256" key="11">
    <source>
        <dbReference type="ARBA" id="ARBA00044743"/>
    </source>
</evidence>
<name>A0ABP0DR63_9PEZI</name>
<keyword evidence="5 14" id="KW-0328">Glycosyltransferase</keyword>
<evidence type="ECO:0000256" key="6">
    <source>
        <dbReference type="ARBA" id="ARBA00022679"/>
    </source>
</evidence>
<organism evidence="15 16">
    <name type="scientific">Sporothrix epigloea</name>
    <dbReference type="NCBI Taxonomy" id="1892477"/>
    <lineage>
        <taxon>Eukaryota</taxon>
        <taxon>Fungi</taxon>
        <taxon>Dikarya</taxon>
        <taxon>Ascomycota</taxon>
        <taxon>Pezizomycotina</taxon>
        <taxon>Sordariomycetes</taxon>
        <taxon>Sordariomycetidae</taxon>
        <taxon>Ophiostomatales</taxon>
        <taxon>Ophiostomataceae</taxon>
        <taxon>Sporothrix</taxon>
    </lineage>
</organism>
<sequence length="452" mass="49763">MAPPAAPVAPARTASPTLHFLRAASTFVLDILTGRSALSPLVPFVLFFLDAVLSGLVIWKIPYTEIDWVAYMEQVGQFLSGERDYLQIAGGTGPLVYPAGHVYVYTVLHKVTAEGQNIFLAQIVFAALYLVALAVAMACYWKAGAPPYVFPLLVLSKRLHSIYMLRCFNDGIAALCLWVAVLCFQGRHWSLGMLVYAWGLGTKMSLLLALPAVGVVLLFGCGFWRALRLAMVLVVVQLAIAIPFALENARGYFGRAFELSRQFYFRWTVNWRFVGEELFLSAPFALGLLAVHVALLVLFLSTRWLRPAGVCSPASLFSRIVMPIATTCASPFSQSEEALLSARAVSPQFVLTTILTANLLGLLTARSLHYQFYAYLAWTTPFLLWRSGVHPVLQYGIWAVQEWAWNVFPSTPISSGAVVAAMTVTAGLVWWGAREEYAPALPAKKQESKKQG</sequence>
<feature type="transmembrane region" description="Helical" evidence="14">
    <location>
        <begin position="196"/>
        <end position="220"/>
    </location>
</feature>
<dbReference type="EC" id="2.4.1.258" evidence="3 14"/>
<dbReference type="PANTHER" id="PTHR12646">
    <property type="entry name" value="NOT56 - RELATED"/>
    <property type="match status" value="1"/>
</dbReference>
<evidence type="ECO:0000313" key="16">
    <source>
        <dbReference type="Proteomes" id="UP001642502"/>
    </source>
</evidence>
<evidence type="ECO:0000256" key="14">
    <source>
        <dbReference type="RuleBase" id="RU364047"/>
    </source>
</evidence>
<evidence type="ECO:0000313" key="15">
    <source>
        <dbReference type="EMBL" id="CAK7270789.1"/>
    </source>
</evidence>
<comment type="caution">
    <text evidence="15">The sequence shown here is derived from an EMBL/GenBank/DDBJ whole genome shotgun (WGS) entry which is preliminary data.</text>
</comment>
<keyword evidence="8 14" id="KW-0256">Endoplasmic reticulum</keyword>
<dbReference type="Pfam" id="PF05208">
    <property type="entry name" value="ALG3"/>
    <property type="match status" value="1"/>
</dbReference>
<feature type="transmembrane region" description="Helical" evidence="14">
    <location>
        <begin position="372"/>
        <end position="393"/>
    </location>
</feature>
<feature type="transmembrane region" description="Helical" evidence="14">
    <location>
        <begin position="413"/>
        <end position="433"/>
    </location>
</feature>